<dbReference type="EC" id="3.1.3.7" evidence="3"/>
<dbReference type="OrthoDB" id="411145at2759"/>
<dbReference type="CDD" id="cd01640">
    <property type="entry name" value="IPPase"/>
    <property type="match status" value="1"/>
</dbReference>
<comment type="catalytic activity">
    <reaction evidence="13">
        <text>adenosine 2',5'-bisphosphate + H2O = AMP + phosphate</text>
        <dbReference type="Rhea" id="RHEA:77643"/>
        <dbReference type="ChEBI" id="CHEBI:15377"/>
        <dbReference type="ChEBI" id="CHEBI:43474"/>
        <dbReference type="ChEBI" id="CHEBI:194156"/>
        <dbReference type="ChEBI" id="CHEBI:456215"/>
        <dbReference type="EC" id="3.1.3.7"/>
    </reaction>
    <physiologicalReaction direction="left-to-right" evidence="13">
        <dbReference type="Rhea" id="RHEA:77644"/>
    </physiologicalReaction>
</comment>
<dbReference type="AlphaFoldDB" id="Q4SCV7"/>
<dbReference type="Gene3D" id="3.30.540.10">
    <property type="entry name" value="Fructose-1,6-Bisphosphatase, subunit A, domain 1"/>
    <property type="match status" value="1"/>
</dbReference>
<evidence type="ECO:0000256" key="10">
    <source>
        <dbReference type="ARBA" id="ARBA00040342"/>
    </source>
</evidence>
<dbReference type="GO" id="GO:0046872">
    <property type="term" value="F:metal ion binding"/>
    <property type="evidence" value="ECO:0007669"/>
    <property type="project" value="UniProtKB-KW"/>
</dbReference>
<dbReference type="EMBL" id="CAAE01014647">
    <property type="protein sequence ID" value="CAG01525.1"/>
    <property type="molecule type" value="Genomic_DNA"/>
</dbReference>
<proteinExistence type="inferred from homology"/>
<dbReference type="PANTHER" id="PTHR43028:SF5">
    <property type="entry name" value="3'(2'),5'-BISPHOSPHATE NUCLEOTIDASE 1"/>
    <property type="match status" value="1"/>
</dbReference>
<dbReference type="FunFam" id="3.40.190.80:FF:000006">
    <property type="entry name" value="Bisphosphate nucleotidase 1"/>
    <property type="match status" value="1"/>
</dbReference>
<evidence type="ECO:0000256" key="8">
    <source>
        <dbReference type="ARBA" id="ARBA00022842"/>
    </source>
</evidence>
<dbReference type="InterPro" id="IPR000760">
    <property type="entry name" value="Inositol_monophosphatase-like"/>
</dbReference>
<sequence length="352" mass="37871">MLFSRISGSFNRSCSQSIANHPDRLVTFSCSCIPGQAAGPAPSIRMSSGPAVVLRLLASAHTVAARAGAIVRNVLHTGELGIVEKTGADDLQTLADRLAQQSICASLAQKFPKVTIIGEEELPSEEISNDLIENGHSEEILQRTCPEEYRELKEEELVVWVDPLDGTKEYTEGLLDNVTVLIGIAHGGKAIAGVINQPFYNYQLGAGAHLGRTIWGMPGLGAFGFQLQEAPGDRRVITTTRSHSNKVVTDCVEAMEPHEVVRVGGAGNKVIQLVEGRASAYVFASPGCKKWDTCAPEAILTAVGGKLTDMHGNAYRYDADVKHMNSAGVLATLRNHEYYIRRVPQSVLQALA</sequence>
<evidence type="ECO:0000256" key="16">
    <source>
        <dbReference type="ARBA" id="ARBA00044484"/>
    </source>
</evidence>
<comment type="catalytic activity">
    <reaction evidence="16">
        <text>3'-phosphoadenylyl sulfate + H2O = adenosine 5'-phosphosulfate + phosphate</text>
        <dbReference type="Rhea" id="RHEA:77639"/>
        <dbReference type="ChEBI" id="CHEBI:15377"/>
        <dbReference type="ChEBI" id="CHEBI:43474"/>
        <dbReference type="ChEBI" id="CHEBI:58243"/>
        <dbReference type="ChEBI" id="CHEBI:58339"/>
        <dbReference type="EC" id="3.1.3.7"/>
    </reaction>
    <physiologicalReaction direction="left-to-right" evidence="16">
        <dbReference type="Rhea" id="RHEA:77640"/>
    </physiologicalReaction>
</comment>
<dbReference type="InterPro" id="IPR050725">
    <property type="entry name" value="CysQ/Inositol_MonoPase"/>
</dbReference>
<feature type="binding site" evidence="20">
    <location>
        <position position="165"/>
    </location>
    <ligand>
        <name>Mg(2+)</name>
        <dbReference type="ChEBI" id="CHEBI:18420"/>
        <label>1</label>
        <note>catalytic</note>
    </ligand>
</feature>
<evidence type="ECO:0000256" key="12">
    <source>
        <dbReference type="ARBA" id="ARBA00044465"/>
    </source>
</evidence>
<evidence type="ECO:0000256" key="5">
    <source>
        <dbReference type="ARBA" id="ARBA00022671"/>
    </source>
</evidence>
<comment type="catalytic activity">
    <reaction evidence="12">
        <text>1D-myo-inositol 1,3,4-trisphosphate + H2O = 1D-myo-inositol 3,4-bisphosphate + phosphate</text>
        <dbReference type="Rhea" id="RHEA:70319"/>
        <dbReference type="ChEBI" id="CHEBI:15377"/>
        <dbReference type="ChEBI" id="CHEBI:43474"/>
        <dbReference type="ChEBI" id="CHEBI:58414"/>
        <dbReference type="ChEBI" id="CHEBI:83241"/>
    </reaction>
    <physiologicalReaction direction="left-to-right" evidence="12">
        <dbReference type="Rhea" id="RHEA:70320"/>
    </physiologicalReaction>
</comment>
<dbReference type="InterPro" id="IPR020583">
    <property type="entry name" value="Inositol_monoP_metal-BS"/>
</dbReference>
<evidence type="ECO:0000256" key="9">
    <source>
        <dbReference type="ARBA" id="ARBA00022990"/>
    </source>
</evidence>
<dbReference type="Gene3D" id="3.40.190.80">
    <property type="match status" value="1"/>
</dbReference>
<gene>
    <name evidence="21" type="ORF">GSTENG00020318001</name>
</gene>
<keyword evidence="7" id="KW-0378">Hydrolase</keyword>
<keyword evidence="9" id="KW-0007">Acetylation</keyword>
<evidence type="ECO:0000256" key="7">
    <source>
        <dbReference type="ARBA" id="ARBA00022801"/>
    </source>
</evidence>
<evidence type="ECO:0000256" key="4">
    <source>
        <dbReference type="ARBA" id="ARBA00022553"/>
    </source>
</evidence>
<evidence type="ECO:0000256" key="13">
    <source>
        <dbReference type="ARBA" id="ARBA00044466"/>
    </source>
</evidence>
<evidence type="ECO:0000256" key="2">
    <source>
        <dbReference type="ARBA" id="ARBA00009759"/>
    </source>
</evidence>
<name>Q4SCV7_TETNG</name>
<evidence type="ECO:0000313" key="21">
    <source>
        <dbReference type="EMBL" id="CAG01525.1"/>
    </source>
</evidence>
<feature type="binding site" evidence="20">
    <location>
        <position position="292"/>
    </location>
    <ligand>
        <name>Mg(2+)</name>
        <dbReference type="ChEBI" id="CHEBI:18420"/>
        <label>1</label>
        <note>catalytic</note>
    </ligand>
</feature>
<dbReference type="InterPro" id="IPR020550">
    <property type="entry name" value="Inositol_monophosphatase_CS"/>
</dbReference>
<dbReference type="GO" id="GO:0008441">
    <property type="term" value="F:3'(2'),5'-bisphosphate nucleotidase activity"/>
    <property type="evidence" value="ECO:0007669"/>
    <property type="project" value="UniProtKB-EC"/>
</dbReference>
<evidence type="ECO:0000256" key="1">
    <source>
        <dbReference type="ARBA" id="ARBA00001946"/>
    </source>
</evidence>
<comment type="similarity">
    <text evidence="2">Belongs to the inositol monophosphatase superfamily.</text>
</comment>
<comment type="catalytic activity">
    <reaction evidence="15">
        <text>adenosine 3',5'-bisphosphate + H2O = AMP + phosphate</text>
        <dbReference type="Rhea" id="RHEA:10040"/>
        <dbReference type="ChEBI" id="CHEBI:15377"/>
        <dbReference type="ChEBI" id="CHEBI:43474"/>
        <dbReference type="ChEBI" id="CHEBI:58343"/>
        <dbReference type="ChEBI" id="CHEBI:456215"/>
        <dbReference type="EC" id="3.1.3.7"/>
    </reaction>
    <physiologicalReaction direction="left-to-right" evidence="15">
        <dbReference type="Rhea" id="RHEA:10041"/>
    </physiologicalReaction>
</comment>
<feature type="binding site" evidence="20">
    <location>
        <position position="162"/>
    </location>
    <ligand>
        <name>Mg(2+)</name>
        <dbReference type="ChEBI" id="CHEBI:18420"/>
        <label>1</label>
        <note>catalytic</note>
    </ligand>
</feature>
<keyword evidence="5" id="KW-0452">Lithium</keyword>
<evidence type="ECO:0000256" key="3">
    <source>
        <dbReference type="ARBA" id="ARBA00012633"/>
    </source>
</evidence>
<comment type="catalytic activity">
    <reaction evidence="14">
        <text>1D-myo-inositol 1,4-bisphosphate + H2O = 1D-myo-inositol 4-phosphate + phosphate</text>
        <dbReference type="Rhea" id="RHEA:15553"/>
        <dbReference type="ChEBI" id="CHEBI:15377"/>
        <dbReference type="ChEBI" id="CHEBI:43474"/>
        <dbReference type="ChEBI" id="CHEBI:58282"/>
        <dbReference type="ChEBI" id="CHEBI:58469"/>
        <dbReference type="EC" id="3.1.3.57"/>
    </reaction>
    <physiologicalReaction direction="left-to-right" evidence="14">
        <dbReference type="Rhea" id="RHEA:15554"/>
    </physiologicalReaction>
</comment>
<dbReference type="GO" id="GO:0046854">
    <property type="term" value="P:phosphatidylinositol phosphate biosynthetic process"/>
    <property type="evidence" value="ECO:0007669"/>
    <property type="project" value="InterPro"/>
</dbReference>
<evidence type="ECO:0000256" key="14">
    <source>
        <dbReference type="ARBA" id="ARBA00044478"/>
    </source>
</evidence>
<evidence type="ECO:0000256" key="19">
    <source>
        <dbReference type="ARBA" id="ARBA00044554"/>
    </source>
</evidence>
<dbReference type="SUPFAM" id="SSF56655">
    <property type="entry name" value="Carbohydrate phosphatase"/>
    <property type="match status" value="1"/>
</dbReference>
<comment type="cofactor">
    <cofactor evidence="1 20">
        <name>Mg(2+)</name>
        <dbReference type="ChEBI" id="CHEBI:18420"/>
    </cofactor>
</comment>
<evidence type="ECO:0000256" key="20">
    <source>
        <dbReference type="PIRSR" id="PIRSR600760-2"/>
    </source>
</evidence>
<protein>
    <recommendedName>
        <fullName evidence="10">3'(2'),5'-bisphosphate nucleotidase 1</fullName>
        <ecNumber evidence="17">3.1.3.57</ecNumber>
        <ecNumber evidence="3">3.1.3.7</ecNumber>
    </recommendedName>
    <alternativeName>
        <fullName evidence="18">3'-phosphoadenosine 5'-phosphate phosphatase</fullName>
    </alternativeName>
    <alternativeName>
        <fullName evidence="11">Bisphosphate 3'-nucleotidase 1</fullName>
    </alternativeName>
    <alternativeName>
        <fullName evidence="19">Inositol-polyphosphate 1-phosphatase</fullName>
    </alternativeName>
</protein>
<dbReference type="PROSITE" id="PS00629">
    <property type="entry name" value="IMP_1"/>
    <property type="match status" value="1"/>
</dbReference>
<accession>Q4SCV7</accession>
<reference evidence="21" key="1">
    <citation type="journal article" date="2004" name="Nature">
        <title>Genome duplication in the teleost fish Tetraodon nigroviridis reveals the early vertebrate proto-karyotype.</title>
        <authorList>
            <person name="Jaillon O."/>
            <person name="Aury J.-M."/>
            <person name="Brunet F."/>
            <person name="Petit J.-L."/>
            <person name="Stange-Thomann N."/>
            <person name="Mauceli E."/>
            <person name="Bouneau L."/>
            <person name="Fischer C."/>
            <person name="Ozouf-Costaz C."/>
            <person name="Bernot A."/>
            <person name="Nicaud S."/>
            <person name="Jaffe D."/>
            <person name="Fisher S."/>
            <person name="Lutfalla G."/>
            <person name="Dossat C."/>
            <person name="Segurens B."/>
            <person name="Dasilva C."/>
            <person name="Salanoubat M."/>
            <person name="Levy M."/>
            <person name="Boudet N."/>
            <person name="Castellano S."/>
            <person name="Anthouard V."/>
            <person name="Jubin C."/>
            <person name="Castelli V."/>
            <person name="Katinka M."/>
            <person name="Vacherie B."/>
            <person name="Biemont C."/>
            <person name="Skalli Z."/>
            <person name="Cattolico L."/>
            <person name="Poulain J."/>
            <person name="De Berardinis V."/>
            <person name="Cruaud C."/>
            <person name="Duprat S."/>
            <person name="Brottier P."/>
            <person name="Coutanceau J.-P."/>
            <person name="Gouzy J."/>
            <person name="Parra G."/>
            <person name="Lardier G."/>
            <person name="Chapple C."/>
            <person name="McKernan K.J."/>
            <person name="McEwan P."/>
            <person name="Bosak S."/>
            <person name="Kellis M."/>
            <person name="Volff J.-N."/>
            <person name="Guigo R."/>
            <person name="Zody M.C."/>
            <person name="Mesirov J."/>
            <person name="Lindblad-Toh K."/>
            <person name="Birren B."/>
            <person name="Nusbaum C."/>
            <person name="Kahn D."/>
            <person name="Robinson-Rechavi M."/>
            <person name="Laudet V."/>
            <person name="Schachter V."/>
            <person name="Quetier F."/>
            <person name="Saurin W."/>
            <person name="Scarpelli C."/>
            <person name="Wincker P."/>
            <person name="Lander E.S."/>
            <person name="Weissenbach J."/>
            <person name="Roest Crollius H."/>
        </authorList>
    </citation>
    <scope>NUCLEOTIDE SEQUENCE [LARGE SCALE GENOMIC DNA]</scope>
</reference>
<evidence type="ECO:0000256" key="6">
    <source>
        <dbReference type="ARBA" id="ARBA00022723"/>
    </source>
</evidence>
<feature type="non-terminal residue" evidence="21">
    <location>
        <position position="352"/>
    </location>
</feature>
<feature type="binding site" evidence="20">
    <location>
        <position position="119"/>
    </location>
    <ligand>
        <name>Mg(2+)</name>
        <dbReference type="ChEBI" id="CHEBI:18420"/>
        <label>1</label>
        <note>catalytic</note>
    </ligand>
</feature>
<keyword evidence="4" id="KW-0597">Phosphoprotein</keyword>
<keyword evidence="8 20" id="KW-0460">Magnesium</keyword>
<evidence type="ECO:0000256" key="18">
    <source>
        <dbReference type="ARBA" id="ARBA00044544"/>
    </source>
</evidence>
<comment type="caution">
    <text evidence="21">The sequence shown here is derived from an EMBL/GenBank/DDBJ whole genome shotgun (WGS) entry which is preliminary data.</text>
</comment>
<feature type="binding site" evidence="20">
    <location>
        <position position="164"/>
    </location>
    <ligand>
        <name>Mg(2+)</name>
        <dbReference type="ChEBI" id="CHEBI:18420"/>
        <label>1</label>
        <note>catalytic</note>
    </ligand>
</feature>
<dbReference type="Pfam" id="PF00459">
    <property type="entry name" value="Inositol_P"/>
    <property type="match status" value="1"/>
</dbReference>
<dbReference type="KEGG" id="tng:GSTEN00020318G001"/>
<reference evidence="21" key="2">
    <citation type="submission" date="2004-02" db="EMBL/GenBank/DDBJ databases">
        <authorList>
            <consortium name="Genoscope"/>
            <consortium name="Whitehead Institute Centre for Genome Research"/>
        </authorList>
    </citation>
    <scope>NUCLEOTIDE SEQUENCE</scope>
</reference>
<keyword evidence="6 20" id="KW-0479">Metal-binding</keyword>
<dbReference type="GO" id="GO:0004441">
    <property type="term" value="F:inositol-1,4-bisphosphate 1-phosphatase activity"/>
    <property type="evidence" value="ECO:0007669"/>
    <property type="project" value="UniProtKB-EC"/>
</dbReference>
<organism evidence="21">
    <name type="scientific">Tetraodon nigroviridis</name>
    <name type="common">Spotted green pufferfish</name>
    <name type="synonym">Chelonodon nigroviridis</name>
    <dbReference type="NCBI Taxonomy" id="99883"/>
    <lineage>
        <taxon>Eukaryota</taxon>
        <taxon>Metazoa</taxon>
        <taxon>Chordata</taxon>
        <taxon>Craniata</taxon>
        <taxon>Vertebrata</taxon>
        <taxon>Euteleostomi</taxon>
        <taxon>Actinopterygii</taxon>
        <taxon>Neopterygii</taxon>
        <taxon>Teleostei</taxon>
        <taxon>Neoteleostei</taxon>
        <taxon>Acanthomorphata</taxon>
        <taxon>Eupercaria</taxon>
        <taxon>Tetraodontiformes</taxon>
        <taxon>Tetradontoidea</taxon>
        <taxon>Tetraodontidae</taxon>
        <taxon>Tetraodon</taxon>
    </lineage>
</organism>
<dbReference type="FunFam" id="3.30.540.10:FF:000011">
    <property type="entry name" value="Bisphosphate nucleotidase 1"/>
    <property type="match status" value="1"/>
</dbReference>
<dbReference type="EC" id="3.1.3.57" evidence="17"/>
<evidence type="ECO:0000256" key="15">
    <source>
        <dbReference type="ARBA" id="ARBA00044479"/>
    </source>
</evidence>
<dbReference type="PANTHER" id="PTHR43028">
    <property type="entry name" value="3'(2'),5'-BISPHOSPHATE NUCLEOTIDASE 1"/>
    <property type="match status" value="1"/>
</dbReference>
<dbReference type="PROSITE" id="PS00630">
    <property type="entry name" value="IMP_2"/>
    <property type="match status" value="1"/>
</dbReference>
<evidence type="ECO:0000256" key="17">
    <source>
        <dbReference type="ARBA" id="ARBA00044519"/>
    </source>
</evidence>
<evidence type="ECO:0000256" key="11">
    <source>
        <dbReference type="ARBA" id="ARBA00041815"/>
    </source>
</evidence>